<name>A0AAV6IU86_9ERIC</name>
<keyword evidence="2" id="KW-1185">Reference proteome</keyword>
<reference evidence="1" key="1">
    <citation type="submission" date="2020-08" db="EMBL/GenBank/DDBJ databases">
        <title>Plant Genome Project.</title>
        <authorList>
            <person name="Zhang R.-G."/>
        </authorList>
    </citation>
    <scope>NUCLEOTIDE SEQUENCE</scope>
    <source>
        <strain evidence="1">WSP0</strain>
        <tissue evidence="1">Leaf</tissue>
    </source>
</reference>
<evidence type="ECO:0000313" key="2">
    <source>
        <dbReference type="Proteomes" id="UP000823749"/>
    </source>
</evidence>
<comment type="caution">
    <text evidence="1">The sequence shown here is derived from an EMBL/GenBank/DDBJ whole genome shotgun (WGS) entry which is preliminary data.</text>
</comment>
<proteinExistence type="predicted"/>
<protein>
    <submittedName>
        <fullName evidence="1">Uncharacterized protein</fullName>
    </submittedName>
</protein>
<dbReference type="EMBL" id="JACTNZ010000009">
    <property type="protein sequence ID" value="KAG5531952.1"/>
    <property type="molecule type" value="Genomic_DNA"/>
</dbReference>
<accession>A0AAV6IU86</accession>
<gene>
    <name evidence="1" type="ORF">RHGRI_026531</name>
</gene>
<dbReference type="Proteomes" id="UP000823749">
    <property type="component" value="Chromosome 9"/>
</dbReference>
<organism evidence="1 2">
    <name type="scientific">Rhododendron griersonianum</name>
    <dbReference type="NCBI Taxonomy" id="479676"/>
    <lineage>
        <taxon>Eukaryota</taxon>
        <taxon>Viridiplantae</taxon>
        <taxon>Streptophyta</taxon>
        <taxon>Embryophyta</taxon>
        <taxon>Tracheophyta</taxon>
        <taxon>Spermatophyta</taxon>
        <taxon>Magnoliopsida</taxon>
        <taxon>eudicotyledons</taxon>
        <taxon>Gunneridae</taxon>
        <taxon>Pentapetalae</taxon>
        <taxon>asterids</taxon>
        <taxon>Ericales</taxon>
        <taxon>Ericaceae</taxon>
        <taxon>Ericoideae</taxon>
        <taxon>Rhodoreae</taxon>
        <taxon>Rhododendron</taxon>
    </lineage>
</organism>
<sequence>MASHRVFGRGVVLSSDDRSYPIMRFNSSSRRRPRAPSSWVLFTALGTTGQGSVVGPLSGRYPSSDL</sequence>
<evidence type="ECO:0000313" key="1">
    <source>
        <dbReference type="EMBL" id="KAG5531952.1"/>
    </source>
</evidence>
<dbReference type="AlphaFoldDB" id="A0AAV6IU86"/>